<dbReference type="InterPro" id="IPR038499">
    <property type="entry name" value="BRO1_sf"/>
</dbReference>
<proteinExistence type="predicted"/>
<accession>A0A1J4JBE4</accession>
<comment type="caution">
    <text evidence="1">The sequence shown here is derived from an EMBL/GenBank/DDBJ whole genome shotgun (WGS) entry which is preliminary data.</text>
</comment>
<dbReference type="VEuPathDB" id="TrichDB:TRFO_09897"/>
<name>A0A1J4JBE4_9EUKA</name>
<evidence type="ECO:0000313" key="2">
    <source>
        <dbReference type="Proteomes" id="UP000179807"/>
    </source>
</evidence>
<sequence>METSLLFLPFPISRGSNPDFNIFVHLFQGESQTIIKLSQATKRHFGDLESFRPYIQALSTKRKLQLPAIWTDPFNSNGSIPSQAVESEIAATIWNYVVALHQKVISMDASDKNSLKSMKEILSDISACNSAFNEIVSSIQHPVFNCNLGNFMVSYHNYICSYWQLCCILTQKESLAPSLIVRCIEDITVCEASCRRLHTQGQTFMMPVLQAIKRYLNSYVRYRLGKNAKASMEYGIALSNFENGLQIAQGSKDSGVAYASQINFANKFILNALKDEVTVCRQENKNIYNQYVSPTPPNLPKPSAPANVGVGRPLFNNMGSIAMTTNNIPNPQNNYAHHNQFTSTTVSAPLGQGGYPSLNNTSLNNFQGTQNLPPNSFHHTQNNLNTGSTFNNLGNNINGSTLNVEEWKTVCTLKSLLAPRIQYVMMNQNPKFQAIGRELSGQLQFTEATDRMIQTAIDNFSKIPGLSIFAINSFIYQADIFYNSVEEKLNMLETNRI</sequence>
<dbReference type="RefSeq" id="XP_068349651.1">
    <property type="nucleotide sequence ID" value="XM_068495130.1"/>
</dbReference>
<dbReference type="Proteomes" id="UP000179807">
    <property type="component" value="Unassembled WGS sequence"/>
</dbReference>
<dbReference type="EMBL" id="MLAK01001171">
    <property type="protein sequence ID" value="OHS96514.1"/>
    <property type="molecule type" value="Genomic_DNA"/>
</dbReference>
<dbReference type="Gene3D" id="1.25.40.280">
    <property type="entry name" value="alix/aip1 like domains"/>
    <property type="match status" value="1"/>
</dbReference>
<evidence type="ECO:0008006" key="3">
    <source>
        <dbReference type="Google" id="ProtNLM"/>
    </source>
</evidence>
<dbReference type="GeneID" id="94829834"/>
<protein>
    <recommendedName>
        <fullName evidence="3">BRO1 domain-containing protein</fullName>
    </recommendedName>
</protein>
<gene>
    <name evidence="1" type="ORF">TRFO_09897</name>
</gene>
<dbReference type="AlphaFoldDB" id="A0A1J4JBE4"/>
<keyword evidence="2" id="KW-1185">Reference proteome</keyword>
<organism evidence="1 2">
    <name type="scientific">Tritrichomonas foetus</name>
    <dbReference type="NCBI Taxonomy" id="1144522"/>
    <lineage>
        <taxon>Eukaryota</taxon>
        <taxon>Metamonada</taxon>
        <taxon>Parabasalia</taxon>
        <taxon>Tritrichomonadida</taxon>
        <taxon>Tritrichomonadidae</taxon>
        <taxon>Tritrichomonas</taxon>
    </lineage>
</organism>
<reference evidence="1" key="1">
    <citation type="submission" date="2016-10" db="EMBL/GenBank/DDBJ databases">
        <authorList>
            <person name="Benchimol M."/>
            <person name="Almeida L.G."/>
            <person name="Vasconcelos A.T."/>
            <person name="Perreira-Neves A."/>
            <person name="Rosa I.A."/>
            <person name="Tasca T."/>
            <person name="Bogo M.R."/>
            <person name="de Souza W."/>
        </authorList>
    </citation>
    <scope>NUCLEOTIDE SEQUENCE [LARGE SCALE GENOMIC DNA]</scope>
    <source>
        <strain evidence="1">K</strain>
    </source>
</reference>
<evidence type="ECO:0000313" key="1">
    <source>
        <dbReference type="EMBL" id="OHS96514.1"/>
    </source>
</evidence>